<dbReference type="EMBL" id="GGMS01017250">
    <property type="protein sequence ID" value="MBY86453.1"/>
    <property type="molecule type" value="Transcribed_RNA"/>
</dbReference>
<dbReference type="GO" id="GO:0005886">
    <property type="term" value="C:plasma membrane"/>
    <property type="evidence" value="ECO:0007669"/>
    <property type="project" value="UniProtKB-SubCell"/>
</dbReference>
<gene>
    <name evidence="7" type="ORF">g.65004</name>
</gene>
<keyword evidence="6" id="KW-0807">Transducer</keyword>
<evidence type="ECO:0000256" key="2">
    <source>
        <dbReference type="ARBA" id="ARBA00022475"/>
    </source>
</evidence>
<evidence type="ECO:0000256" key="5">
    <source>
        <dbReference type="ARBA" id="ARBA00023136"/>
    </source>
</evidence>
<comment type="subcellular location">
    <subcellularLocation>
        <location evidence="1 6">Cell membrane</location>
        <topology evidence="1 6">Multi-pass membrane protein</topology>
    </subcellularLocation>
</comment>
<feature type="transmembrane region" description="Helical" evidence="6">
    <location>
        <begin position="138"/>
        <end position="157"/>
    </location>
</feature>
<keyword evidence="3 6" id="KW-0812">Transmembrane</keyword>
<keyword evidence="4 6" id="KW-1133">Transmembrane helix</keyword>
<dbReference type="OrthoDB" id="6581724at2759"/>
<keyword evidence="5 6" id="KW-0472">Membrane</keyword>
<evidence type="ECO:0000256" key="4">
    <source>
        <dbReference type="ARBA" id="ARBA00022989"/>
    </source>
</evidence>
<dbReference type="AlphaFoldDB" id="A0A2S2R930"/>
<name>A0A2S2R930_9HEMI</name>
<organism evidence="7">
    <name type="scientific">Sipha flava</name>
    <name type="common">yellow sugarcane aphid</name>
    <dbReference type="NCBI Taxonomy" id="143950"/>
    <lineage>
        <taxon>Eukaryota</taxon>
        <taxon>Metazoa</taxon>
        <taxon>Ecdysozoa</taxon>
        <taxon>Arthropoda</taxon>
        <taxon>Hexapoda</taxon>
        <taxon>Insecta</taxon>
        <taxon>Pterygota</taxon>
        <taxon>Neoptera</taxon>
        <taxon>Paraneoptera</taxon>
        <taxon>Hemiptera</taxon>
        <taxon>Sternorrhyncha</taxon>
        <taxon>Aphidomorpha</taxon>
        <taxon>Aphidoidea</taxon>
        <taxon>Aphididae</taxon>
        <taxon>Sipha</taxon>
    </lineage>
</organism>
<proteinExistence type="inferred from homology"/>
<dbReference type="GO" id="GO:0007165">
    <property type="term" value="P:signal transduction"/>
    <property type="evidence" value="ECO:0007669"/>
    <property type="project" value="UniProtKB-KW"/>
</dbReference>
<evidence type="ECO:0000256" key="3">
    <source>
        <dbReference type="ARBA" id="ARBA00022692"/>
    </source>
</evidence>
<sequence>MTFYRPVWMCGYLLGVFPYTVEAASSSSKRFRLHWFGVTMKTVHVLLFWSSAGSVGKMFYRELDGHHQRLKNKLFTTSPLNVDELYMYMALVSLATTAANQLQMALPSVATLAGECFLQPDHCGAYAGHRGYWLSTSAYVGVALIVYEFSMYFVLVVVRYNDQYFICLFSLLSNIVCIMVEQYFYIMCLALYLRLQHLHEDITNLVHKAEYPRWKCWVSPTVGGPTCLGIPAFSMSDIRNLRNIHLKAMELFWHINYSFQLPLLLNLLDSGFRIVVYTSELAYYLTNAIWNKNITTNYGKTLLYSGYCLIRIIRLWYIHSCEHYITKKIIPIRISLSWLTLALNPVTSRRLMPEIILFQNQLDAISSKFQIFGIININMTFFYAGFGLLLAYVMFLLQFLGSLLPSSQPLNNFITMENFLDNITTIITTENGNVTFPNVAKYFI</sequence>
<accession>A0A2S2R930</accession>
<dbReference type="GO" id="GO:0050909">
    <property type="term" value="P:sensory perception of taste"/>
    <property type="evidence" value="ECO:0007669"/>
    <property type="project" value="InterPro"/>
</dbReference>
<evidence type="ECO:0000256" key="6">
    <source>
        <dbReference type="RuleBase" id="RU363108"/>
    </source>
</evidence>
<dbReference type="InterPro" id="IPR013604">
    <property type="entry name" value="7TM_chemorcpt"/>
</dbReference>
<evidence type="ECO:0000313" key="7">
    <source>
        <dbReference type="EMBL" id="MBY86453.1"/>
    </source>
</evidence>
<feature type="transmembrane region" description="Helical" evidence="6">
    <location>
        <begin position="163"/>
        <end position="193"/>
    </location>
</feature>
<comment type="similarity">
    <text evidence="6">Belongs to the insect chemoreceptor superfamily. Gustatory receptor (GR) family.</text>
</comment>
<keyword evidence="2 6" id="KW-1003">Cell membrane</keyword>
<feature type="transmembrane region" description="Helical" evidence="6">
    <location>
        <begin position="381"/>
        <end position="400"/>
    </location>
</feature>
<reference evidence="7" key="1">
    <citation type="submission" date="2018-04" db="EMBL/GenBank/DDBJ databases">
        <title>Transcriptome assembly of Sipha flava.</title>
        <authorList>
            <person name="Scully E.D."/>
            <person name="Geib S.M."/>
            <person name="Palmer N.A."/>
            <person name="Koch K."/>
            <person name="Bradshaw J."/>
            <person name="Heng-Moss T."/>
            <person name="Sarath G."/>
        </authorList>
    </citation>
    <scope>NUCLEOTIDE SEQUENCE</scope>
</reference>
<keyword evidence="6" id="KW-0675">Receptor</keyword>
<comment type="function">
    <text evidence="6">Gustatory receptor which mediates acceptance or avoidance behavior, depending on its substrates.</text>
</comment>
<comment type="caution">
    <text evidence="6">Lacks conserved residue(s) required for the propagation of feature annotation.</text>
</comment>
<dbReference type="Pfam" id="PF08395">
    <property type="entry name" value="7tm_7"/>
    <property type="match status" value="1"/>
</dbReference>
<evidence type="ECO:0000256" key="1">
    <source>
        <dbReference type="ARBA" id="ARBA00004651"/>
    </source>
</evidence>
<feature type="transmembrane region" description="Helical" evidence="6">
    <location>
        <begin position="33"/>
        <end position="52"/>
    </location>
</feature>
<protein>
    <recommendedName>
        <fullName evidence="6">Gustatory receptor</fullName>
    </recommendedName>
</protein>